<feature type="transmembrane region" description="Helical" evidence="1">
    <location>
        <begin position="190"/>
        <end position="214"/>
    </location>
</feature>
<dbReference type="Proteomes" id="UP001517376">
    <property type="component" value="Unassembled WGS sequence"/>
</dbReference>
<comment type="caution">
    <text evidence="2">The sequence shown here is derived from an EMBL/GenBank/DDBJ whole genome shotgun (WGS) entry which is preliminary data.</text>
</comment>
<keyword evidence="1" id="KW-0472">Membrane</keyword>
<feature type="transmembrane region" description="Helical" evidence="1">
    <location>
        <begin position="79"/>
        <end position="104"/>
    </location>
</feature>
<feature type="transmembrane region" description="Helical" evidence="1">
    <location>
        <begin position="155"/>
        <end position="175"/>
    </location>
</feature>
<feature type="transmembrane region" description="Helical" evidence="1">
    <location>
        <begin position="110"/>
        <end position="134"/>
    </location>
</feature>
<feature type="transmembrane region" description="Helical" evidence="1">
    <location>
        <begin position="12"/>
        <end position="33"/>
    </location>
</feature>
<proteinExistence type="predicted"/>
<keyword evidence="1" id="KW-0812">Transmembrane</keyword>
<evidence type="ECO:0000256" key="1">
    <source>
        <dbReference type="SAM" id="Phobius"/>
    </source>
</evidence>
<keyword evidence="1" id="KW-1133">Transmembrane helix</keyword>
<sequence length="230" mass="25488">MKQIYRDSFDFFRASFPFLLLVGGGIELIIWYLQPDSEGISTTISLILLAYLFHRHFLFGEKLAFRQAKPTESAPPHKFGLFILVSLAMILVPVFAALPLAAMLTTDFSSLGYLATVLALYLLSLSMFGTVLPASVARDGTWRLSHGLRRTGVTMLRLLLGPAVVGLVLFVVFNISENWLLLKGFQPDGMAFLASFILARTFGFLTTILAVAVLCQSYRDLRPYADTQPA</sequence>
<dbReference type="RefSeq" id="WP_161765842.1">
    <property type="nucleotide sequence ID" value="NZ_JAAATW010000001.1"/>
</dbReference>
<name>A0ABW9Y2Z4_9RHOB</name>
<keyword evidence="3" id="KW-1185">Reference proteome</keyword>
<evidence type="ECO:0000313" key="3">
    <source>
        <dbReference type="Proteomes" id="UP001517376"/>
    </source>
</evidence>
<evidence type="ECO:0000313" key="2">
    <source>
        <dbReference type="EMBL" id="NBE06879.1"/>
    </source>
</evidence>
<accession>A0ABW9Y2Z4</accession>
<organism evidence="2 3">
    <name type="scientific">Paragemmobacter ruber</name>
    <dbReference type="NCBI Taxonomy" id="1985673"/>
    <lineage>
        <taxon>Bacteria</taxon>
        <taxon>Pseudomonadati</taxon>
        <taxon>Pseudomonadota</taxon>
        <taxon>Alphaproteobacteria</taxon>
        <taxon>Rhodobacterales</taxon>
        <taxon>Paracoccaceae</taxon>
        <taxon>Paragemmobacter</taxon>
    </lineage>
</organism>
<feature type="transmembrane region" description="Helical" evidence="1">
    <location>
        <begin position="39"/>
        <end position="58"/>
    </location>
</feature>
<protein>
    <submittedName>
        <fullName evidence="2">Uncharacterized protein</fullName>
    </submittedName>
</protein>
<dbReference type="EMBL" id="JAAATW010000001">
    <property type="protein sequence ID" value="NBE06879.1"/>
    <property type="molecule type" value="Genomic_DNA"/>
</dbReference>
<gene>
    <name evidence="2" type="ORF">GU920_04985</name>
</gene>
<reference evidence="3" key="1">
    <citation type="submission" date="2020-01" db="EMBL/GenBank/DDBJ databases">
        <title>Sphingomonas sp. strain CSW-10.</title>
        <authorList>
            <person name="Chen W.-M."/>
        </authorList>
    </citation>
    <scope>NUCLEOTIDE SEQUENCE [LARGE SCALE GENOMIC DNA]</scope>
    <source>
        <strain evidence="3">CCP-1</strain>
    </source>
</reference>